<organism evidence="1 2">
    <name type="scientific">Hygrophoropsis aurantiaca</name>
    <dbReference type="NCBI Taxonomy" id="72124"/>
    <lineage>
        <taxon>Eukaryota</taxon>
        <taxon>Fungi</taxon>
        <taxon>Dikarya</taxon>
        <taxon>Basidiomycota</taxon>
        <taxon>Agaricomycotina</taxon>
        <taxon>Agaricomycetes</taxon>
        <taxon>Agaricomycetidae</taxon>
        <taxon>Boletales</taxon>
        <taxon>Coniophorineae</taxon>
        <taxon>Hygrophoropsidaceae</taxon>
        <taxon>Hygrophoropsis</taxon>
    </lineage>
</organism>
<proteinExistence type="predicted"/>
<protein>
    <submittedName>
        <fullName evidence="1">Glycopeptide</fullName>
    </submittedName>
</protein>
<reference evidence="1" key="1">
    <citation type="journal article" date="2021" name="New Phytol.">
        <title>Evolutionary innovations through gain and loss of genes in the ectomycorrhizal Boletales.</title>
        <authorList>
            <person name="Wu G."/>
            <person name="Miyauchi S."/>
            <person name="Morin E."/>
            <person name="Kuo A."/>
            <person name="Drula E."/>
            <person name="Varga T."/>
            <person name="Kohler A."/>
            <person name="Feng B."/>
            <person name="Cao Y."/>
            <person name="Lipzen A."/>
            <person name="Daum C."/>
            <person name="Hundley H."/>
            <person name="Pangilinan J."/>
            <person name="Johnson J."/>
            <person name="Barry K."/>
            <person name="LaButti K."/>
            <person name="Ng V."/>
            <person name="Ahrendt S."/>
            <person name="Min B."/>
            <person name="Choi I.G."/>
            <person name="Park H."/>
            <person name="Plett J.M."/>
            <person name="Magnuson J."/>
            <person name="Spatafora J.W."/>
            <person name="Nagy L.G."/>
            <person name="Henrissat B."/>
            <person name="Grigoriev I.V."/>
            <person name="Yang Z.L."/>
            <person name="Xu J."/>
            <person name="Martin F.M."/>
        </authorList>
    </citation>
    <scope>NUCLEOTIDE SEQUENCE</scope>
    <source>
        <strain evidence="1">ATCC 28755</strain>
    </source>
</reference>
<accession>A0ACB7ZS56</accession>
<evidence type="ECO:0000313" key="1">
    <source>
        <dbReference type="EMBL" id="KAH7903687.1"/>
    </source>
</evidence>
<dbReference type="EMBL" id="MU268812">
    <property type="protein sequence ID" value="KAH7903687.1"/>
    <property type="molecule type" value="Genomic_DNA"/>
</dbReference>
<name>A0ACB7ZS56_9AGAM</name>
<comment type="caution">
    <text evidence="1">The sequence shown here is derived from an EMBL/GenBank/DDBJ whole genome shotgun (WGS) entry which is preliminary data.</text>
</comment>
<sequence length="159" mass="16052">MFSLTTPLALLIISAVLHGVHAESHTITFTNDCGFGTPTLVENGNILSTGGAYTSDGPIVSAVAYLQTGACGLNGENCTVVETTLANPTTSGSGSATDISFVTPHEFSSVVGFAYYNGCDGEGSGCDGPTCSGAFTNSTNGTVVTCEADNVDLAITFCD</sequence>
<dbReference type="Proteomes" id="UP000790377">
    <property type="component" value="Unassembled WGS sequence"/>
</dbReference>
<gene>
    <name evidence="1" type="ORF">BJ138DRAFT_1120139</name>
</gene>
<keyword evidence="2" id="KW-1185">Reference proteome</keyword>
<evidence type="ECO:0000313" key="2">
    <source>
        <dbReference type="Proteomes" id="UP000790377"/>
    </source>
</evidence>